<gene>
    <name evidence="2" type="ORF">M404DRAFT_1006611</name>
</gene>
<organism evidence="2 3">
    <name type="scientific">Pisolithus tinctorius Marx 270</name>
    <dbReference type="NCBI Taxonomy" id="870435"/>
    <lineage>
        <taxon>Eukaryota</taxon>
        <taxon>Fungi</taxon>
        <taxon>Dikarya</taxon>
        <taxon>Basidiomycota</taxon>
        <taxon>Agaricomycotina</taxon>
        <taxon>Agaricomycetes</taxon>
        <taxon>Agaricomycetidae</taxon>
        <taxon>Boletales</taxon>
        <taxon>Sclerodermatineae</taxon>
        <taxon>Pisolithaceae</taxon>
        <taxon>Pisolithus</taxon>
    </lineage>
</organism>
<dbReference type="EMBL" id="KN832043">
    <property type="protein sequence ID" value="KIN96591.1"/>
    <property type="molecule type" value="Genomic_DNA"/>
</dbReference>
<reference evidence="3" key="2">
    <citation type="submission" date="2015-01" db="EMBL/GenBank/DDBJ databases">
        <title>Evolutionary Origins and Diversification of the Mycorrhizal Mutualists.</title>
        <authorList>
            <consortium name="DOE Joint Genome Institute"/>
            <consortium name="Mycorrhizal Genomics Consortium"/>
            <person name="Kohler A."/>
            <person name="Kuo A."/>
            <person name="Nagy L.G."/>
            <person name="Floudas D."/>
            <person name="Copeland A."/>
            <person name="Barry K.W."/>
            <person name="Cichocki N."/>
            <person name="Veneault-Fourrey C."/>
            <person name="LaButti K."/>
            <person name="Lindquist E.A."/>
            <person name="Lipzen A."/>
            <person name="Lundell T."/>
            <person name="Morin E."/>
            <person name="Murat C."/>
            <person name="Riley R."/>
            <person name="Ohm R."/>
            <person name="Sun H."/>
            <person name="Tunlid A."/>
            <person name="Henrissat B."/>
            <person name="Grigoriev I.V."/>
            <person name="Hibbett D.S."/>
            <person name="Martin F."/>
        </authorList>
    </citation>
    <scope>NUCLEOTIDE SEQUENCE [LARGE SCALE GENOMIC DNA]</scope>
    <source>
        <strain evidence="3">Marx 270</strain>
    </source>
</reference>
<protein>
    <submittedName>
        <fullName evidence="2">Uncharacterized protein</fullName>
    </submittedName>
</protein>
<accession>A0A0C3JG35</accession>
<evidence type="ECO:0000313" key="2">
    <source>
        <dbReference type="EMBL" id="KIN96591.1"/>
    </source>
</evidence>
<proteinExistence type="predicted"/>
<dbReference type="Proteomes" id="UP000054217">
    <property type="component" value="Unassembled WGS sequence"/>
</dbReference>
<name>A0A0C3JG35_PISTI</name>
<evidence type="ECO:0000313" key="3">
    <source>
        <dbReference type="Proteomes" id="UP000054217"/>
    </source>
</evidence>
<dbReference type="AlphaFoldDB" id="A0A0C3JG35"/>
<sequence>MVHKGIKVGGAVEGTPVPNAEADAQDQNEGKTPPLKMLITFRLPTSLSLRSIKIRALYDCCH</sequence>
<reference evidence="2 3" key="1">
    <citation type="submission" date="2014-04" db="EMBL/GenBank/DDBJ databases">
        <authorList>
            <consortium name="DOE Joint Genome Institute"/>
            <person name="Kuo A."/>
            <person name="Kohler A."/>
            <person name="Costa M.D."/>
            <person name="Nagy L.G."/>
            <person name="Floudas D."/>
            <person name="Copeland A."/>
            <person name="Barry K.W."/>
            <person name="Cichocki N."/>
            <person name="Veneault-Fourrey C."/>
            <person name="LaButti K."/>
            <person name="Lindquist E.A."/>
            <person name="Lipzen A."/>
            <person name="Lundell T."/>
            <person name="Morin E."/>
            <person name="Murat C."/>
            <person name="Sun H."/>
            <person name="Tunlid A."/>
            <person name="Henrissat B."/>
            <person name="Grigoriev I.V."/>
            <person name="Hibbett D.S."/>
            <person name="Martin F."/>
            <person name="Nordberg H.P."/>
            <person name="Cantor M.N."/>
            <person name="Hua S.X."/>
        </authorList>
    </citation>
    <scope>NUCLEOTIDE SEQUENCE [LARGE SCALE GENOMIC DNA]</scope>
    <source>
        <strain evidence="2 3">Marx 270</strain>
    </source>
</reference>
<dbReference type="HOGENOM" id="CLU_2905077_0_0_1"/>
<feature type="region of interest" description="Disordered" evidence="1">
    <location>
        <begin position="1"/>
        <end position="33"/>
    </location>
</feature>
<keyword evidence="3" id="KW-1185">Reference proteome</keyword>
<evidence type="ECO:0000256" key="1">
    <source>
        <dbReference type="SAM" id="MobiDB-lite"/>
    </source>
</evidence>
<dbReference type="InParanoid" id="A0A0C3JG35"/>